<gene>
    <name evidence="1" type="primary">LOC114339173</name>
</gene>
<sequence>MLTEFATNIDTNLPTISDVEYRLTNYNDLLQDFNQLQKTVEEKCDETDLETHYETRKQFKTSFYDNMAILRNYMNKNTNNVTNDTASPNSNQSFDYTQNNFLPKIKLPSYKGDYESWLNFKTNFLAIVHNNPAINKANKYNFLRTSLEGYAKQIIDGIDFVEDQYETAWSTLCARFDKKRILANNHVKSIFQTESISKESAQAYRKLLDETATHLAALKNLKLTPEESSDMYLIYLITSKLDSNLQKKWEEFEPKADLPTLKEFFEFLNKKARGTRKLKADLPTLKEFFEFLNKKADALENWQKNQTKAQYPNSSYVSNKKPFNQRYPVNCNLASLPDPCGMSTGKGILIDLNLCKDGQQEFLMAVFVLPAKND</sequence>
<protein>
    <submittedName>
        <fullName evidence="1">Uncharacterized protein LOC114339173</fullName>
    </submittedName>
</protein>
<dbReference type="Pfam" id="PF03564">
    <property type="entry name" value="DUF1759"/>
    <property type="match status" value="1"/>
</dbReference>
<organism evidence="1">
    <name type="scientific">Diabrotica virgifera virgifera</name>
    <name type="common">western corn rootworm</name>
    <dbReference type="NCBI Taxonomy" id="50390"/>
    <lineage>
        <taxon>Eukaryota</taxon>
        <taxon>Metazoa</taxon>
        <taxon>Ecdysozoa</taxon>
        <taxon>Arthropoda</taxon>
        <taxon>Hexapoda</taxon>
        <taxon>Insecta</taxon>
        <taxon>Pterygota</taxon>
        <taxon>Neoptera</taxon>
        <taxon>Endopterygota</taxon>
        <taxon>Coleoptera</taxon>
        <taxon>Polyphaga</taxon>
        <taxon>Cucujiformia</taxon>
        <taxon>Chrysomeloidea</taxon>
        <taxon>Chrysomelidae</taxon>
        <taxon>Galerucinae</taxon>
        <taxon>Diabroticina</taxon>
        <taxon>Diabroticites</taxon>
        <taxon>Diabrotica</taxon>
    </lineage>
</organism>
<accession>A0A6P7GK62</accession>
<dbReference type="RefSeq" id="XP_028145603.1">
    <property type="nucleotide sequence ID" value="XM_028289802.1"/>
</dbReference>
<name>A0A6P7GK62_DIAVI</name>
<proteinExistence type="predicted"/>
<dbReference type="InterPro" id="IPR005312">
    <property type="entry name" value="DUF1759"/>
</dbReference>
<dbReference type="PANTHER" id="PTHR22954">
    <property type="entry name" value="RETROVIRAL PROTEASE-RELATED"/>
    <property type="match status" value="1"/>
</dbReference>
<dbReference type="AlphaFoldDB" id="A0A6P7GK62"/>
<evidence type="ECO:0000313" key="1">
    <source>
        <dbReference type="RefSeq" id="XP_028145603.1"/>
    </source>
</evidence>
<dbReference type="PANTHER" id="PTHR22954:SF3">
    <property type="entry name" value="PROTEIN CBG08539"/>
    <property type="match status" value="1"/>
</dbReference>
<reference evidence="1" key="1">
    <citation type="submission" date="2025-08" db="UniProtKB">
        <authorList>
            <consortium name="RefSeq"/>
        </authorList>
    </citation>
    <scope>IDENTIFICATION</scope>
    <source>
        <tissue evidence="1">Whole insect</tissue>
    </source>
</reference>
<dbReference type="InParanoid" id="A0A6P7GK62"/>